<sequence length="566" mass="62304">MVFGAGDVVVDGTLHCFGECEDADEEVVEEEAVGSQHLSCHLGDSVWTKHPDMPFKADDPAVWHLPPYIVVCGGVSHDGVHALHLETGEWEEWGESPVKGCSVAQCALSPASTFIHSSRGSFIATSGTVERREREAAIESRVRQEVTAHIARERERLCPVVQSTLRHLSAFMPSLDVSVDGYGEDILSDTLKALESGVEGMSGLFHQADIPSPQDVASLTTQLSMHCQSTLTADLECMHTYLGVAESATEHYATLMSFVRSIADGGYMTLATDYVSLHASMTAVRESLIHESAALCHAADTNSFPSVDVSACISQLSSVLDCLERSEQFSTLPLPPDVSALSDTHLTRYRVVVAHNERVSALVEVVRRLKGMAVDIPDTLARLQRLDIPTPDRCIQIQGDSDTSLGTLYNRMQEAADARQLLDTISSTDRVPQGRLSDLTVQRGIAELRLTHMRLSPTDRAKVVRERDSISSELEETQASISEYRRLCEMLKRHTGFAEVAEFFASHQYEHPLDRHNLAPYRPLFLDMPLSQLNTEPFPSLGRVPLLSGEHPSMGRVVLKKYCLSD</sequence>
<feature type="non-terminal residue" evidence="1">
    <location>
        <position position="566"/>
    </location>
</feature>
<dbReference type="EMBL" id="BDIP01001094">
    <property type="protein sequence ID" value="GCA62653.1"/>
    <property type="molecule type" value="Genomic_DNA"/>
</dbReference>
<keyword evidence="2" id="KW-1185">Reference proteome</keyword>
<evidence type="ECO:0000313" key="1">
    <source>
        <dbReference type="EMBL" id="GCA62653.1"/>
    </source>
</evidence>
<protein>
    <submittedName>
        <fullName evidence="1">Uncharacterized protein</fullName>
    </submittedName>
</protein>
<organism evidence="1 2">
    <name type="scientific">Kipferlia bialata</name>
    <dbReference type="NCBI Taxonomy" id="797122"/>
    <lineage>
        <taxon>Eukaryota</taxon>
        <taxon>Metamonada</taxon>
        <taxon>Carpediemonas-like organisms</taxon>
        <taxon>Kipferlia</taxon>
    </lineage>
</organism>
<dbReference type="InterPro" id="IPR015915">
    <property type="entry name" value="Kelch-typ_b-propeller"/>
</dbReference>
<reference evidence="1 2" key="1">
    <citation type="journal article" date="2018" name="PLoS ONE">
        <title>The draft genome of Kipferlia bialata reveals reductive genome evolution in fornicate parasites.</title>
        <authorList>
            <person name="Tanifuji G."/>
            <person name="Takabayashi S."/>
            <person name="Kume K."/>
            <person name="Takagi M."/>
            <person name="Nakayama T."/>
            <person name="Kamikawa R."/>
            <person name="Inagaki Y."/>
            <person name="Hashimoto T."/>
        </authorList>
    </citation>
    <scope>NUCLEOTIDE SEQUENCE [LARGE SCALE GENOMIC DNA]</scope>
    <source>
        <strain evidence="1">NY0173</strain>
    </source>
</reference>
<name>A0A391NVX8_9EUKA</name>
<dbReference type="Proteomes" id="UP000265618">
    <property type="component" value="Unassembled WGS sequence"/>
</dbReference>
<accession>A0A391NVX8</accession>
<dbReference type="Gene3D" id="2.120.10.80">
    <property type="entry name" value="Kelch-type beta propeller"/>
    <property type="match status" value="1"/>
</dbReference>
<proteinExistence type="predicted"/>
<evidence type="ECO:0000313" key="2">
    <source>
        <dbReference type="Proteomes" id="UP000265618"/>
    </source>
</evidence>
<dbReference type="SUPFAM" id="SSF117281">
    <property type="entry name" value="Kelch motif"/>
    <property type="match status" value="1"/>
</dbReference>
<comment type="caution">
    <text evidence="1">The sequence shown here is derived from an EMBL/GenBank/DDBJ whole genome shotgun (WGS) entry which is preliminary data.</text>
</comment>
<dbReference type="AlphaFoldDB" id="A0A391NVX8"/>
<gene>
    <name evidence="1" type="ORF">KIPB_004902</name>
</gene>